<dbReference type="RefSeq" id="WP_098151854.1">
    <property type="nucleotide sequence ID" value="NZ_CADEQH010000001.1"/>
</dbReference>
<accession>A0A2A7SEU2</accession>
<gene>
    <name evidence="1" type="ORF">CRM94_07735</name>
</gene>
<evidence type="ECO:0000313" key="1">
    <source>
        <dbReference type="EMBL" id="PEH42042.1"/>
    </source>
</evidence>
<proteinExistence type="predicted"/>
<sequence length="265" mass="28805">MPLQRLRVAEPETTCKCCGGPSRLCGVVDFSVGGADRIAGRKLDPYAGVPVYYHGCERCRFTFTRAFDDWSPADFAEHVYNDDYPRQDPDYRGDRARANAELIASRFPEMAGQASLDFGSGLGQLERELAARGFGQVASYDPYAGGTQAAPAPASFRNVLAFEVFEHHPEPHALIETLLSYLDGDGAILLSTLLVPEGPIDGGIGMWWYCMPRNGHISLYSGTALGTLAALHGLKAVSFDEGLHLLYRGAPPIWAARFFGVELAS</sequence>
<name>A0A2A7SEU2_BURGA</name>
<dbReference type="Pfam" id="PF13489">
    <property type="entry name" value="Methyltransf_23"/>
    <property type="match status" value="1"/>
</dbReference>
<dbReference type="Proteomes" id="UP000220629">
    <property type="component" value="Unassembled WGS sequence"/>
</dbReference>
<dbReference type="SUPFAM" id="SSF53335">
    <property type="entry name" value="S-adenosyl-L-methionine-dependent methyltransferases"/>
    <property type="match status" value="1"/>
</dbReference>
<organism evidence="1 2">
    <name type="scientific">Burkholderia gladioli</name>
    <name type="common">Pseudomonas marginata</name>
    <name type="synonym">Phytomonas marginata</name>
    <dbReference type="NCBI Taxonomy" id="28095"/>
    <lineage>
        <taxon>Bacteria</taxon>
        <taxon>Pseudomonadati</taxon>
        <taxon>Pseudomonadota</taxon>
        <taxon>Betaproteobacteria</taxon>
        <taxon>Burkholderiales</taxon>
        <taxon>Burkholderiaceae</taxon>
        <taxon>Burkholderia</taxon>
    </lineage>
</organism>
<protein>
    <recommendedName>
        <fullName evidence="3">Class I SAM-dependent methyltransferase</fullName>
    </recommendedName>
</protein>
<dbReference type="InterPro" id="IPR029063">
    <property type="entry name" value="SAM-dependent_MTases_sf"/>
</dbReference>
<evidence type="ECO:0000313" key="2">
    <source>
        <dbReference type="Proteomes" id="UP000220629"/>
    </source>
</evidence>
<dbReference type="AlphaFoldDB" id="A0A2A7SEU2"/>
<dbReference type="EMBL" id="PDDY01000001">
    <property type="protein sequence ID" value="PEH42042.1"/>
    <property type="molecule type" value="Genomic_DNA"/>
</dbReference>
<reference evidence="2" key="1">
    <citation type="submission" date="2017-09" db="EMBL/GenBank/DDBJ databases">
        <title>FDA dAtabase for Regulatory Grade micrObial Sequences (FDA-ARGOS): Supporting development and validation of Infectious Disease Dx tests.</title>
        <authorList>
            <person name="Minogue T."/>
            <person name="Wolcott M."/>
            <person name="Wasieloski L."/>
            <person name="Aguilar W."/>
            <person name="Moore D."/>
            <person name="Tallon L."/>
            <person name="Sadzewicz L."/>
            <person name="Ott S."/>
            <person name="Zhao X."/>
            <person name="Nagaraj S."/>
            <person name="Vavikolanu K."/>
            <person name="Aluvathingal J."/>
            <person name="Nadendla S."/>
            <person name="Sichtig H."/>
        </authorList>
    </citation>
    <scope>NUCLEOTIDE SEQUENCE [LARGE SCALE GENOMIC DNA]</scope>
    <source>
        <strain evidence="2">FDAARGOS_390</strain>
    </source>
</reference>
<dbReference type="Gene3D" id="3.40.50.150">
    <property type="entry name" value="Vaccinia Virus protein VP39"/>
    <property type="match status" value="1"/>
</dbReference>
<evidence type="ECO:0008006" key="3">
    <source>
        <dbReference type="Google" id="ProtNLM"/>
    </source>
</evidence>
<comment type="caution">
    <text evidence="1">The sequence shown here is derived from an EMBL/GenBank/DDBJ whole genome shotgun (WGS) entry which is preliminary data.</text>
</comment>